<protein>
    <recommendedName>
        <fullName evidence="1">Stage 0 sporulation protein A homolog</fullName>
    </recommendedName>
</protein>
<feature type="domain" description="Response regulatory" evidence="8">
    <location>
        <begin position="6"/>
        <end position="127"/>
    </location>
</feature>
<sequence length="263" mass="30333">MEMEIKALLVDDEEQCVKTLQDGIDWKVLGVAETFGAYNAVQAREIMKEEMISLILCDIEMPGESGLEFISSVREKADLNDENIECIILTCYPDYKFMRKAMQIGCSDYLIKPIDTDEMTAVLEKAVEKIQKKFQKDEKEKKLFPDAMKTSFSEGQQNIIDGKVIPYIQEHFSETLTVTEIADYAALNAQYMMRLFKKRTGISVLEYVTNCRMEKAKELLRNTDWNNEIVSEKLGYASSGYFIKLFKKTFSMTPREFRKASDL</sequence>
<evidence type="ECO:0000256" key="6">
    <source>
        <dbReference type="PROSITE-ProRule" id="PRU00169"/>
    </source>
</evidence>
<comment type="caution">
    <text evidence="9">The sequence shown here is derived from an EMBL/GenBank/DDBJ whole genome shotgun (WGS) entry which is preliminary data.</text>
</comment>
<dbReference type="RefSeq" id="WP_186900899.1">
    <property type="nucleotide sequence ID" value="NZ_JACOOT010000008.1"/>
</dbReference>
<dbReference type="InterPro" id="IPR018060">
    <property type="entry name" value="HTH_AraC"/>
</dbReference>
<keyword evidence="2" id="KW-0805">Transcription regulation</keyword>
<proteinExistence type="predicted"/>
<feature type="modified residue" description="4-aspartylphosphate" evidence="6">
    <location>
        <position position="58"/>
    </location>
</feature>
<evidence type="ECO:0000256" key="1">
    <source>
        <dbReference type="ARBA" id="ARBA00018672"/>
    </source>
</evidence>
<dbReference type="Pfam" id="PF12833">
    <property type="entry name" value="HTH_18"/>
    <property type="match status" value="1"/>
</dbReference>
<dbReference type="PROSITE" id="PS50110">
    <property type="entry name" value="RESPONSE_REGULATORY"/>
    <property type="match status" value="1"/>
</dbReference>
<evidence type="ECO:0000256" key="5">
    <source>
        <dbReference type="ARBA" id="ARBA00024867"/>
    </source>
</evidence>
<dbReference type="SMART" id="SM00342">
    <property type="entry name" value="HTH_ARAC"/>
    <property type="match status" value="1"/>
</dbReference>
<dbReference type="PANTHER" id="PTHR43280">
    <property type="entry name" value="ARAC-FAMILY TRANSCRIPTIONAL REGULATOR"/>
    <property type="match status" value="1"/>
</dbReference>
<dbReference type="EMBL" id="JACOOT010000008">
    <property type="protein sequence ID" value="MBC5650155.1"/>
    <property type="molecule type" value="Genomic_DNA"/>
</dbReference>
<evidence type="ECO:0000259" key="8">
    <source>
        <dbReference type="PROSITE" id="PS50110"/>
    </source>
</evidence>
<evidence type="ECO:0000256" key="3">
    <source>
        <dbReference type="ARBA" id="ARBA00023125"/>
    </source>
</evidence>
<dbReference type="Pfam" id="PF00072">
    <property type="entry name" value="Response_reg"/>
    <property type="match status" value="1"/>
</dbReference>
<reference evidence="9 10" key="1">
    <citation type="submission" date="2020-08" db="EMBL/GenBank/DDBJ databases">
        <title>Genome public.</title>
        <authorList>
            <person name="Liu C."/>
            <person name="Sun Q."/>
        </authorList>
    </citation>
    <scope>NUCLEOTIDE SEQUENCE [LARGE SCALE GENOMIC DNA]</scope>
    <source>
        <strain evidence="9 10">BX17</strain>
    </source>
</reference>
<dbReference type="InterPro" id="IPR001789">
    <property type="entry name" value="Sig_transdc_resp-reg_receiver"/>
</dbReference>
<dbReference type="Proteomes" id="UP000652847">
    <property type="component" value="Unassembled WGS sequence"/>
</dbReference>
<keyword evidence="4" id="KW-0804">Transcription</keyword>
<dbReference type="SMART" id="SM00448">
    <property type="entry name" value="REC"/>
    <property type="match status" value="1"/>
</dbReference>
<evidence type="ECO:0000259" key="7">
    <source>
        <dbReference type="PROSITE" id="PS01124"/>
    </source>
</evidence>
<keyword evidence="3" id="KW-0238">DNA-binding</keyword>
<evidence type="ECO:0000256" key="4">
    <source>
        <dbReference type="ARBA" id="ARBA00023163"/>
    </source>
</evidence>
<dbReference type="Gene3D" id="3.40.50.2300">
    <property type="match status" value="1"/>
</dbReference>
<dbReference type="GO" id="GO:0003700">
    <property type="term" value="F:DNA-binding transcription factor activity"/>
    <property type="evidence" value="ECO:0007669"/>
    <property type="project" value="InterPro"/>
</dbReference>
<accession>A0A8I0A8Z3</accession>
<dbReference type="CDD" id="cd17536">
    <property type="entry name" value="REC_YesN-like"/>
    <property type="match status" value="1"/>
</dbReference>
<comment type="function">
    <text evidence="5">May play the central regulatory role in sporulation. It may be an element of the effector pathway responsible for the activation of sporulation genes in response to nutritional stress. Spo0A may act in concert with spo0H (a sigma factor) to control the expression of some genes that are critical to the sporulation process.</text>
</comment>
<organism evidence="9 10">
    <name type="scientific">Blautia segnis</name>
    <dbReference type="NCBI Taxonomy" id="2763030"/>
    <lineage>
        <taxon>Bacteria</taxon>
        <taxon>Bacillati</taxon>
        <taxon>Bacillota</taxon>
        <taxon>Clostridia</taxon>
        <taxon>Lachnospirales</taxon>
        <taxon>Lachnospiraceae</taxon>
        <taxon>Blautia</taxon>
    </lineage>
</organism>
<dbReference type="PANTHER" id="PTHR43280:SF2">
    <property type="entry name" value="HTH-TYPE TRANSCRIPTIONAL REGULATOR EXSA"/>
    <property type="match status" value="1"/>
</dbReference>
<dbReference type="SUPFAM" id="SSF46689">
    <property type="entry name" value="Homeodomain-like"/>
    <property type="match status" value="2"/>
</dbReference>
<keyword evidence="10" id="KW-1185">Reference proteome</keyword>
<evidence type="ECO:0000313" key="9">
    <source>
        <dbReference type="EMBL" id="MBC5650155.1"/>
    </source>
</evidence>
<dbReference type="AlphaFoldDB" id="A0A8I0A8Z3"/>
<dbReference type="Gene3D" id="1.10.10.60">
    <property type="entry name" value="Homeodomain-like"/>
    <property type="match status" value="2"/>
</dbReference>
<dbReference type="SUPFAM" id="SSF52172">
    <property type="entry name" value="CheY-like"/>
    <property type="match status" value="1"/>
</dbReference>
<dbReference type="GO" id="GO:0000160">
    <property type="term" value="P:phosphorelay signal transduction system"/>
    <property type="evidence" value="ECO:0007669"/>
    <property type="project" value="InterPro"/>
</dbReference>
<dbReference type="InterPro" id="IPR011006">
    <property type="entry name" value="CheY-like_superfamily"/>
</dbReference>
<keyword evidence="6" id="KW-0597">Phosphoprotein</keyword>
<gene>
    <name evidence="9" type="ORF">H8S54_03200</name>
</gene>
<feature type="domain" description="HTH araC/xylS-type" evidence="7">
    <location>
        <begin position="162"/>
        <end position="260"/>
    </location>
</feature>
<dbReference type="InterPro" id="IPR009057">
    <property type="entry name" value="Homeodomain-like_sf"/>
</dbReference>
<name>A0A8I0A8Z3_9FIRM</name>
<dbReference type="GO" id="GO:0043565">
    <property type="term" value="F:sequence-specific DNA binding"/>
    <property type="evidence" value="ECO:0007669"/>
    <property type="project" value="InterPro"/>
</dbReference>
<evidence type="ECO:0000313" key="10">
    <source>
        <dbReference type="Proteomes" id="UP000652847"/>
    </source>
</evidence>
<dbReference type="PROSITE" id="PS01124">
    <property type="entry name" value="HTH_ARAC_FAMILY_2"/>
    <property type="match status" value="1"/>
</dbReference>
<evidence type="ECO:0000256" key="2">
    <source>
        <dbReference type="ARBA" id="ARBA00023015"/>
    </source>
</evidence>